<feature type="compositionally biased region" description="Acidic residues" evidence="2">
    <location>
        <begin position="479"/>
        <end position="503"/>
    </location>
</feature>
<feature type="compositionally biased region" description="Polar residues" evidence="2">
    <location>
        <begin position="511"/>
        <end position="520"/>
    </location>
</feature>
<protein>
    <recommendedName>
        <fullName evidence="3">Dynamin N-terminal domain-containing protein</fullName>
    </recommendedName>
</protein>
<evidence type="ECO:0000259" key="3">
    <source>
        <dbReference type="Pfam" id="PF00350"/>
    </source>
</evidence>
<accession>A0A9W8ZTG9</accession>
<feature type="coiled-coil region" evidence="1">
    <location>
        <begin position="546"/>
        <end position="587"/>
    </location>
</feature>
<dbReference type="AlphaFoldDB" id="A0A9W8ZTG9"/>
<dbReference type="EMBL" id="JAOTPV010000054">
    <property type="protein sequence ID" value="KAJ4466518.1"/>
    <property type="molecule type" value="Genomic_DNA"/>
</dbReference>
<keyword evidence="5" id="KW-1185">Reference proteome</keyword>
<feature type="region of interest" description="Disordered" evidence="2">
    <location>
        <begin position="231"/>
        <end position="255"/>
    </location>
</feature>
<evidence type="ECO:0000256" key="1">
    <source>
        <dbReference type="SAM" id="Coils"/>
    </source>
</evidence>
<evidence type="ECO:0000256" key="2">
    <source>
        <dbReference type="SAM" id="MobiDB-lite"/>
    </source>
</evidence>
<keyword evidence="1" id="KW-0175">Coiled coil</keyword>
<comment type="caution">
    <text evidence="4">The sequence shown here is derived from an EMBL/GenBank/DDBJ whole genome shotgun (WGS) entry which is preliminary data.</text>
</comment>
<dbReference type="SUPFAM" id="SSF52540">
    <property type="entry name" value="P-loop containing nucleoside triphosphate hydrolases"/>
    <property type="match status" value="1"/>
</dbReference>
<proteinExistence type="predicted"/>
<dbReference type="Proteomes" id="UP001150266">
    <property type="component" value="Unassembled WGS sequence"/>
</dbReference>
<dbReference type="Gene3D" id="3.40.50.300">
    <property type="entry name" value="P-loop containing nucleotide triphosphate hydrolases"/>
    <property type="match status" value="2"/>
</dbReference>
<gene>
    <name evidence="4" type="ORF">J3R30DRAFT_3310986</name>
</gene>
<dbReference type="PANTHER" id="PTHR36681:SF3">
    <property type="entry name" value="NUCLEAR GTPASE, GERMINAL CENTER-ASSOCIATED, TANDEM DUPLICATE 3"/>
    <property type="match status" value="1"/>
</dbReference>
<evidence type="ECO:0000313" key="4">
    <source>
        <dbReference type="EMBL" id="KAJ4466518.1"/>
    </source>
</evidence>
<name>A0A9W8ZTG9_9AGAR</name>
<organism evidence="4 5">
    <name type="scientific">Lentinula aciculospora</name>
    <dbReference type="NCBI Taxonomy" id="153920"/>
    <lineage>
        <taxon>Eukaryota</taxon>
        <taxon>Fungi</taxon>
        <taxon>Dikarya</taxon>
        <taxon>Basidiomycota</taxon>
        <taxon>Agaricomycotina</taxon>
        <taxon>Agaricomycetes</taxon>
        <taxon>Agaricomycetidae</taxon>
        <taxon>Agaricales</taxon>
        <taxon>Marasmiineae</taxon>
        <taxon>Omphalotaceae</taxon>
        <taxon>Lentinula</taxon>
    </lineage>
</organism>
<sequence>MHFSNASMVPVETKSYTVYRSVGDIPYSSTSALREGMEMVKCLKTYIDKLTLGNKLRQDVWNRDLANLQAQSTPTTLIAVCGATGAGKSSITNALLDAKDNIVPTSGMRGVFSSVFVTEIAYHSQRTIDADISFLNVSEWEQELSILQSDLVEEDGSIKRTHDLKSDAGVAWQKVHAVYPTLTQQKLVTMTVHQIIDHDPRVVQLLGGIKHISACDSRQFNEDIAEYIDSKDQSRGKNDKKKKKNDKDRQEADVSQEKDHNALAFWPLIRQVNVRCPAECLSSGCILVDLPGVADANAARNSIAKDYMKRAHCIWIVAPVSLLQRLRIKAVDDKTARDLLGDAFKMQLRSDYDHHAITFIASKTDDISCSEVISALHLEDDPELEAIEDDLERLKEEIKEVTVTKNNSGKVIKGVEKELKSLRAIHRKHEEYIEASRNSAKSIPVLTAGAVSKPTSKKRKNQRKYEQGSSKRRRSLLESDQDNDNDMEECESDIEDLDNEIDTDTDKESESNALYNASNSDHSERSFTEYDDSDIEVETLVEEVTVRTVQAKMKQTKADIKATRARLSDARKEKEKALERLPILKKSLTKVQRTKNGWCSLKRSEFSRDVLKEDFRTGLKELDDEAAEERDPQNFDSSINQRDYEAINLPVFTCSSRDYVRLTNQVKGDGDPTCFSDKPSTGIPDLQAWCHTLTVESRTRSVNNFYDSLKNFATNISSFVSGIGIVTPEDRQAMQLKWESKMDDEDEHEHFYLADAEAESDPYTDFLRSRAEYQNIFAMQIAKNSARGITPRLIKEFGELIQDCVVQLQERFKDGLEDKCRAGASLSATSAVQILDDFAAAMHWNSYRATLRRHGEFRRNLNIELLTPFTKNIATSWGKLFETDLLDHLEETVQAVICRLLDDMVESAAIGLKERVGLQGDLCKTEADVVLKQVVALVRETINTQQKDVSRCLAPHVQNNLIDGYRLAIEETGKGSVYRQKLVFRTFLSEQKDALFDEGADVIMERLSSMCSSVGDALNVAFRELAKKIEVNLAVLWENVQDNPSEAVSRNQMLKAIEEILGQTQLWLNAVNEKAKSASTVAQALQDVDTEMN</sequence>
<dbReference type="Pfam" id="PF00350">
    <property type="entry name" value="Dynamin_N"/>
    <property type="match status" value="1"/>
</dbReference>
<dbReference type="PANTHER" id="PTHR36681">
    <property type="entry name" value="NUCLEAR GTPASE, GERMINAL CENTER-ASSOCIATED, TANDEM DUPLICATE 3"/>
    <property type="match status" value="1"/>
</dbReference>
<evidence type="ECO:0000313" key="5">
    <source>
        <dbReference type="Proteomes" id="UP001150266"/>
    </source>
</evidence>
<feature type="compositionally biased region" description="Basic and acidic residues" evidence="2">
    <location>
        <begin position="245"/>
        <end position="255"/>
    </location>
</feature>
<feature type="region of interest" description="Disordered" evidence="2">
    <location>
        <begin position="444"/>
        <end position="526"/>
    </location>
</feature>
<feature type="domain" description="Dynamin N-terminal" evidence="3">
    <location>
        <begin position="78"/>
        <end position="320"/>
    </location>
</feature>
<dbReference type="OrthoDB" id="3598281at2759"/>
<dbReference type="InterPro" id="IPR045063">
    <property type="entry name" value="Dynamin_N"/>
</dbReference>
<dbReference type="InterPro" id="IPR027417">
    <property type="entry name" value="P-loop_NTPase"/>
</dbReference>
<reference evidence="4" key="1">
    <citation type="submission" date="2022-08" db="EMBL/GenBank/DDBJ databases">
        <title>A Global Phylogenomic Analysis of the Shiitake Genus Lentinula.</title>
        <authorList>
            <consortium name="DOE Joint Genome Institute"/>
            <person name="Sierra-Patev S."/>
            <person name="Min B."/>
            <person name="Naranjo-Ortiz M."/>
            <person name="Looney B."/>
            <person name="Konkel Z."/>
            <person name="Slot J.C."/>
            <person name="Sakamoto Y."/>
            <person name="Steenwyk J.L."/>
            <person name="Rokas A."/>
            <person name="Carro J."/>
            <person name="Camarero S."/>
            <person name="Ferreira P."/>
            <person name="Molpeceres G."/>
            <person name="Ruiz-Duenas F.J."/>
            <person name="Serrano A."/>
            <person name="Henrissat B."/>
            <person name="Drula E."/>
            <person name="Hughes K.W."/>
            <person name="Mata J.L."/>
            <person name="Ishikawa N.K."/>
            <person name="Vargas-Isla R."/>
            <person name="Ushijima S."/>
            <person name="Smith C.A."/>
            <person name="Ahrendt S."/>
            <person name="Andreopoulos W."/>
            <person name="He G."/>
            <person name="Labutti K."/>
            <person name="Lipzen A."/>
            <person name="Ng V."/>
            <person name="Riley R."/>
            <person name="Sandor L."/>
            <person name="Barry K."/>
            <person name="Martinez A.T."/>
            <person name="Xiao Y."/>
            <person name="Gibbons J.G."/>
            <person name="Terashima K."/>
            <person name="Grigoriev I.V."/>
            <person name="Hibbett D.S."/>
        </authorList>
    </citation>
    <scope>NUCLEOTIDE SEQUENCE</scope>
    <source>
        <strain evidence="4">JLM2183</strain>
    </source>
</reference>